<dbReference type="InterPro" id="IPR039650">
    <property type="entry name" value="HdrA-like"/>
</dbReference>
<evidence type="ECO:0000256" key="2">
    <source>
        <dbReference type="ARBA" id="ARBA00022723"/>
    </source>
</evidence>
<dbReference type="OrthoDB" id="668499at2"/>
<dbReference type="GO" id="GO:0016491">
    <property type="term" value="F:oxidoreductase activity"/>
    <property type="evidence" value="ECO:0007669"/>
    <property type="project" value="UniProtKB-KW"/>
</dbReference>
<organism evidence="6 7">
    <name type="scientific">Parapedobacter indicus</name>
    <dbReference type="NCBI Taxonomy" id="1477437"/>
    <lineage>
        <taxon>Bacteria</taxon>
        <taxon>Pseudomonadati</taxon>
        <taxon>Bacteroidota</taxon>
        <taxon>Sphingobacteriia</taxon>
        <taxon>Sphingobacteriales</taxon>
        <taxon>Sphingobacteriaceae</taxon>
        <taxon>Parapedobacter</taxon>
    </lineage>
</organism>
<dbReference type="STRING" id="1477437.SAMN05444682_103199"/>
<keyword evidence="3" id="KW-0560">Oxidoreductase</keyword>
<proteinExistence type="predicted"/>
<evidence type="ECO:0000313" key="7">
    <source>
        <dbReference type="Proteomes" id="UP000198670"/>
    </source>
</evidence>
<dbReference type="GO" id="GO:0046872">
    <property type="term" value="F:metal ion binding"/>
    <property type="evidence" value="ECO:0007669"/>
    <property type="project" value="UniProtKB-KW"/>
</dbReference>
<reference evidence="6 7" key="1">
    <citation type="submission" date="2016-10" db="EMBL/GenBank/DDBJ databases">
        <authorList>
            <person name="de Groot N.N."/>
        </authorList>
    </citation>
    <scope>NUCLEOTIDE SEQUENCE [LARGE SCALE GENOMIC DNA]</scope>
    <source>
        <strain evidence="6 7">RK1</strain>
    </source>
</reference>
<evidence type="ECO:0000256" key="1">
    <source>
        <dbReference type="ARBA" id="ARBA00022485"/>
    </source>
</evidence>
<dbReference type="RefSeq" id="WP_090625995.1">
    <property type="nucleotide sequence ID" value="NZ_FOQO01000003.1"/>
</dbReference>
<keyword evidence="1" id="KW-0004">4Fe-4S</keyword>
<evidence type="ECO:0000256" key="3">
    <source>
        <dbReference type="ARBA" id="ARBA00023002"/>
    </source>
</evidence>
<gene>
    <name evidence="6" type="ORF">SAMN05444682_103199</name>
</gene>
<evidence type="ECO:0000313" key="6">
    <source>
        <dbReference type="EMBL" id="SFI29896.1"/>
    </source>
</evidence>
<dbReference type="EMBL" id="FOQO01000003">
    <property type="protein sequence ID" value="SFI29896.1"/>
    <property type="molecule type" value="Genomic_DNA"/>
</dbReference>
<dbReference type="AlphaFoldDB" id="A0A1I3H2L8"/>
<dbReference type="SUPFAM" id="SSF51905">
    <property type="entry name" value="FAD/NAD(P)-binding domain"/>
    <property type="match status" value="1"/>
</dbReference>
<dbReference type="Pfam" id="PF12831">
    <property type="entry name" value="FAD_oxidored"/>
    <property type="match status" value="1"/>
</dbReference>
<dbReference type="PANTHER" id="PTHR43498:SF1">
    <property type="entry name" value="COB--COM HETERODISULFIDE REDUCTASE IRON-SULFUR SUBUNIT A"/>
    <property type="match status" value="1"/>
</dbReference>
<evidence type="ECO:0000256" key="4">
    <source>
        <dbReference type="ARBA" id="ARBA00023004"/>
    </source>
</evidence>
<dbReference type="GO" id="GO:0051539">
    <property type="term" value="F:4 iron, 4 sulfur cluster binding"/>
    <property type="evidence" value="ECO:0007669"/>
    <property type="project" value="UniProtKB-KW"/>
</dbReference>
<dbReference type="PANTHER" id="PTHR43498">
    <property type="entry name" value="FERREDOXIN:COB-COM HETERODISULFIDE REDUCTASE SUBUNIT A"/>
    <property type="match status" value="1"/>
</dbReference>
<dbReference type="Gene3D" id="3.50.50.60">
    <property type="entry name" value="FAD/NAD(P)-binding domain"/>
    <property type="match status" value="1"/>
</dbReference>
<accession>A0A1I3H2L8</accession>
<keyword evidence="2" id="KW-0479">Metal-binding</keyword>
<sequence>MIFRTKHFHTFIASRYTCLLLKLSCIGLSFVPTGCATDIRPHHYDVVVYGATPGGVTAAIQAAEMGKKVALLEPSGHIGGILAEGLGASDIDNHPEFQNSPAIGGLALEFYRRIAIEYDRLDDWKNAVDKKEKKPLLWRFESSVAEKILTNWVTTSGVDVYYQAALEESDNAVIKHGTTINTIRTTHGLNFTARIFIDASIEGDLLHKAGVSTIIGRESNTMYDEELNGIRGHTSHNQFAVAVDPYRIPGDSTSGLIPTIQDEPLGTPGAGDHRLQAYCFRVCLTNDTANQLAFKKPRNYRRDAYEIYLRYLKAGGKLYMPRVNIPNNKTDFNGGADLSHNLYGMNYDYPAGDYGKRSEVLQYHRDFTEGLFYFLANDEEVAILAPDLQHEWSKWGLTRDEFTDNDGWPRQFYIRDARRMVSDYVITEHHIKKAGAIAVDDPVAMAFWPPDVHSVRRIVRGGKAYNEGFVFGGDWWKPFGISYRALYPKPSECTNLLTPTCPSSSHIAYGGIRIEWTFMALGQAVGTAAVLAINDDADVQKVDYMRLRSRLLQDHQVLNLE</sequence>
<keyword evidence="4" id="KW-0408">Iron</keyword>
<keyword evidence="5" id="KW-0411">Iron-sulfur</keyword>
<protein>
    <submittedName>
        <fullName evidence="6">FAD dependent oxidoreductase</fullName>
    </submittedName>
</protein>
<dbReference type="InterPro" id="IPR036188">
    <property type="entry name" value="FAD/NAD-bd_sf"/>
</dbReference>
<keyword evidence="7" id="KW-1185">Reference proteome</keyword>
<evidence type="ECO:0000256" key="5">
    <source>
        <dbReference type="ARBA" id="ARBA00023014"/>
    </source>
</evidence>
<dbReference type="Proteomes" id="UP000198670">
    <property type="component" value="Unassembled WGS sequence"/>
</dbReference>
<name>A0A1I3H2L8_9SPHI</name>